<sequence length="104" mass="11378">MDMEVQELHRIPDKESHYEKGDLDDAVNALAEQMAPTEASKSTPPTKAAKTEAIQMRQIGSLASRAVAARIPRQSRWASSQPDVDCSRVVSAVVAVMFPKQGTR</sequence>
<dbReference type="EMBL" id="JOJR01000416">
    <property type="protein sequence ID" value="RCN38188.1"/>
    <property type="molecule type" value="Genomic_DNA"/>
</dbReference>
<name>A0A368G3C1_ANCCA</name>
<feature type="region of interest" description="Disordered" evidence="1">
    <location>
        <begin position="1"/>
        <end position="23"/>
    </location>
</feature>
<dbReference type="Proteomes" id="UP000252519">
    <property type="component" value="Unassembled WGS sequence"/>
</dbReference>
<proteinExistence type="predicted"/>
<evidence type="ECO:0000256" key="1">
    <source>
        <dbReference type="SAM" id="MobiDB-lite"/>
    </source>
</evidence>
<organism evidence="2 3">
    <name type="scientific">Ancylostoma caninum</name>
    <name type="common">Dog hookworm</name>
    <dbReference type="NCBI Taxonomy" id="29170"/>
    <lineage>
        <taxon>Eukaryota</taxon>
        <taxon>Metazoa</taxon>
        <taxon>Ecdysozoa</taxon>
        <taxon>Nematoda</taxon>
        <taxon>Chromadorea</taxon>
        <taxon>Rhabditida</taxon>
        <taxon>Rhabditina</taxon>
        <taxon>Rhabditomorpha</taxon>
        <taxon>Strongyloidea</taxon>
        <taxon>Ancylostomatidae</taxon>
        <taxon>Ancylostomatinae</taxon>
        <taxon>Ancylostoma</taxon>
    </lineage>
</organism>
<accession>A0A368G3C1</accession>
<comment type="caution">
    <text evidence="2">The sequence shown here is derived from an EMBL/GenBank/DDBJ whole genome shotgun (WGS) entry which is preliminary data.</text>
</comment>
<keyword evidence="3" id="KW-1185">Reference proteome</keyword>
<evidence type="ECO:0000313" key="2">
    <source>
        <dbReference type="EMBL" id="RCN38188.1"/>
    </source>
</evidence>
<evidence type="ECO:0000313" key="3">
    <source>
        <dbReference type="Proteomes" id="UP000252519"/>
    </source>
</evidence>
<dbReference type="AlphaFoldDB" id="A0A368G3C1"/>
<gene>
    <name evidence="2" type="ORF">ANCCAN_15887</name>
</gene>
<protein>
    <submittedName>
        <fullName evidence="2">Uncharacterized protein</fullName>
    </submittedName>
</protein>
<reference evidence="2 3" key="1">
    <citation type="submission" date="2014-10" db="EMBL/GenBank/DDBJ databases">
        <title>Draft genome of the hookworm Ancylostoma caninum.</title>
        <authorList>
            <person name="Mitreva M."/>
        </authorList>
    </citation>
    <scope>NUCLEOTIDE SEQUENCE [LARGE SCALE GENOMIC DNA]</scope>
    <source>
        <strain evidence="2 3">Baltimore</strain>
    </source>
</reference>